<dbReference type="Pfam" id="PF10604">
    <property type="entry name" value="Polyketide_cyc2"/>
    <property type="match status" value="1"/>
</dbReference>
<evidence type="ECO:0000313" key="2">
    <source>
        <dbReference type="Proteomes" id="UP001589810"/>
    </source>
</evidence>
<accession>A0ABV6MNS8</accession>
<name>A0ABV6MNS8_9PSEU</name>
<dbReference type="RefSeq" id="WP_273942212.1">
    <property type="nucleotide sequence ID" value="NZ_CP097263.1"/>
</dbReference>
<proteinExistence type="predicted"/>
<organism evidence="1 2">
    <name type="scientific">Kutzneria chonburiensis</name>
    <dbReference type="NCBI Taxonomy" id="1483604"/>
    <lineage>
        <taxon>Bacteria</taxon>
        <taxon>Bacillati</taxon>
        <taxon>Actinomycetota</taxon>
        <taxon>Actinomycetes</taxon>
        <taxon>Pseudonocardiales</taxon>
        <taxon>Pseudonocardiaceae</taxon>
        <taxon>Kutzneria</taxon>
    </lineage>
</organism>
<dbReference type="SUPFAM" id="SSF55961">
    <property type="entry name" value="Bet v1-like"/>
    <property type="match status" value="1"/>
</dbReference>
<dbReference type="EMBL" id="JBHLUD010000002">
    <property type="protein sequence ID" value="MFC0541752.1"/>
    <property type="molecule type" value="Genomic_DNA"/>
</dbReference>
<comment type="caution">
    <text evidence="1">The sequence shown here is derived from an EMBL/GenBank/DDBJ whole genome shotgun (WGS) entry which is preliminary data.</text>
</comment>
<keyword evidence="2" id="KW-1185">Reference proteome</keyword>
<gene>
    <name evidence="1" type="ORF">ACFFH7_09685</name>
</gene>
<evidence type="ECO:0000313" key="1">
    <source>
        <dbReference type="EMBL" id="MFC0541752.1"/>
    </source>
</evidence>
<sequence>MPDFDDQTTTSASAVAVWKILYDPLRFPEWWSGMATVRPGDAKGGTAEVTMWPEGYPDFPMPQHVAATAEQRRVVVSCTISDLVFEWRLEPVGPGTRIAVHVEIPEREAARLATQREIIGSALRRLAALAESA</sequence>
<dbReference type="Proteomes" id="UP001589810">
    <property type="component" value="Unassembled WGS sequence"/>
</dbReference>
<reference evidence="1 2" key="1">
    <citation type="submission" date="2024-09" db="EMBL/GenBank/DDBJ databases">
        <authorList>
            <person name="Sun Q."/>
            <person name="Mori K."/>
        </authorList>
    </citation>
    <scope>NUCLEOTIDE SEQUENCE [LARGE SCALE GENOMIC DNA]</scope>
    <source>
        <strain evidence="1 2">TBRC 1432</strain>
    </source>
</reference>
<dbReference type="InterPro" id="IPR019587">
    <property type="entry name" value="Polyketide_cyclase/dehydratase"/>
</dbReference>
<dbReference type="InterPro" id="IPR023393">
    <property type="entry name" value="START-like_dom_sf"/>
</dbReference>
<dbReference type="Gene3D" id="3.30.530.20">
    <property type="match status" value="1"/>
</dbReference>
<protein>
    <submittedName>
        <fullName evidence="1">SRPBCC family protein</fullName>
    </submittedName>
</protein>